<gene>
    <name evidence="3" type="ORF">DFP80_10942</name>
</gene>
<name>A0A366J3X7_9GAMM</name>
<dbReference type="EMBL" id="QNSE01000009">
    <property type="protein sequence ID" value="RBP81743.1"/>
    <property type="molecule type" value="Genomic_DNA"/>
</dbReference>
<dbReference type="Proteomes" id="UP000252792">
    <property type="component" value="Unassembled WGS sequence"/>
</dbReference>
<comment type="caution">
    <text evidence="3">The sequence shown here is derived from an EMBL/GenBank/DDBJ whole genome shotgun (WGS) entry which is preliminary data.</text>
</comment>
<dbReference type="GO" id="GO:0016853">
    <property type="term" value="F:isomerase activity"/>
    <property type="evidence" value="ECO:0007669"/>
    <property type="project" value="UniProtKB-KW"/>
</dbReference>
<dbReference type="Pfam" id="PF07221">
    <property type="entry name" value="GlcNAc_2-epim"/>
    <property type="match status" value="1"/>
</dbReference>
<proteinExistence type="inferred from homology"/>
<organism evidence="3 4">
    <name type="scientific">Marinomonas rhizomae</name>
    <dbReference type="NCBI Taxonomy" id="491948"/>
    <lineage>
        <taxon>Bacteria</taxon>
        <taxon>Pseudomonadati</taxon>
        <taxon>Pseudomonadota</taxon>
        <taxon>Gammaproteobacteria</taxon>
        <taxon>Oceanospirillales</taxon>
        <taxon>Oceanospirillaceae</taxon>
        <taxon>Marinomonas</taxon>
    </lineage>
</organism>
<dbReference type="InterPro" id="IPR010819">
    <property type="entry name" value="AGE/CE"/>
</dbReference>
<evidence type="ECO:0000256" key="1">
    <source>
        <dbReference type="ARBA" id="ARBA00008558"/>
    </source>
</evidence>
<evidence type="ECO:0000313" key="3">
    <source>
        <dbReference type="EMBL" id="RBP81743.1"/>
    </source>
</evidence>
<reference evidence="3 4" key="1">
    <citation type="submission" date="2018-06" db="EMBL/GenBank/DDBJ databases">
        <title>Genomic Encyclopedia of Type Strains, Phase III (KMG-III): the genomes of soil and plant-associated and newly described type strains.</title>
        <authorList>
            <person name="Whitman W."/>
        </authorList>
    </citation>
    <scope>NUCLEOTIDE SEQUENCE [LARGE SCALE GENOMIC DNA]</scope>
    <source>
        <strain evidence="3 4">CECT 7377</strain>
    </source>
</reference>
<keyword evidence="2 3" id="KW-0413">Isomerase</keyword>
<dbReference type="SUPFAM" id="SSF48208">
    <property type="entry name" value="Six-hairpin glycosidases"/>
    <property type="match status" value="1"/>
</dbReference>
<evidence type="ECO:0000313" key="4">
    <source>
        <dbReference type="Proteomes" id="UP000252792"/>
    </source>
</evidence>
<dbReference type="OrthoDB" id="9806359at2"/>
<dbReference type="Gene3D" id="1.50.10.10">
    <property type="match status" value="1"/>
</dbReference>
<dbReference type="InterPro" id="IPR008928">
    <property type="entry name" value="6-hairpin_glycosidase_sf"/>
</dbReference>
<dbReference type="InterPro" id="IPR012341">
    <property type="entry name" value="6hp_glycosidase-like_sf"/>
</dbReference>
<protein>
    <submittedName>
        <fullName evidence="3">Mannose-6-phosphate isomerase type 3</fullName>
    </submittedName>
</protein>
<accession>A0A366J3X7</accession>
<dbReference type="PANTHER" id="PTHR15108">
    <property type="entry name" value="N-ACYLGLUCOSAMINE-2-EPIMERASE"/>
    <property type="match status" value="1"/>
</dbReference>
<sequence>MLNTTLATCQSFVFDQLLRNWSTYGINKELGFSYESMTHNWENNPVGRIRLLTQCRQLYTFSHACQFKNTPEWQALLTPLFDFITTHYFIEERWIFSLDDDLSVKDRQSDAYALAFILLAFSHYFKTTNDERAPQYIKKTHQFLLDYMQAESGGFYESYPIDDKQIRRQNPHMHLLEGYVAAFEATQDEGYKKAIQSLLSTALKHFYHKESKTLREFFNTDWSLDPQTGHQVEPGHHLEWVWLLYQANKITPNIEYTDLAQQLWLTATRHGLADNGGIYNQIDGDTYRPIDKEKRIWPITEYLKAITVIPLGKEEKIHRLETALEFVQQYYFLPNGRWNEYLNADNSPKTYPLPGTSSYHIFLGVAEVLRWSKKLPDMSH</sequence>
<comment type="similarity">
    <text evidence="1">Belongs to the N-acylglucosamine 2-epimerase family.</text>
</comment>
<evidence type="ECO:0000256" key="2">
    <source>
        <dbReference type="ARBA" id="ARBA00023235"/>
    </source>
</evidence>
<dbReference type="RefSeq" id="WP_113917149.1">
    <property type="nucleotide sequence ID" value="NZ_QNSE01000009.1"/>
</dbReference>
<dbReference type="AlphaFoldDB" id="A0A366J3X7"/>
<dbReference type="GO" id="GO:0005975">
    <property type="term" value="P:carbohydrate metabolic process"/>
    <property type="evidence" value="ECO:0007669"/>
    <property type="project" value="InterPro"/>
</dbReference>
<keyword evidence="4" id="KW-1185">Reference proteome</keyword>